<sequence length="155" mass="17549">MDIVTISQKEDKNVDFSHVYKNDNSNGWEISKRFIIAKFFFKNHAVQRMNPSVSVHLDFTSDGVIIPCDVLQEYDVNTKSLSLDFGVKEDTKAEFSLKFERKELERKQSSLCSTHTNAVTLGRIALRQLNVALQYEDDGGDAVNAKKPTLYIGNA</sequence>
<evidence type="ECO:0000313" key="2">
    <source>
        <dbReference type="Proteomes" id="UP000053237"/>
    </source>
</evidence>
<accession>A0A024FT68</accession>
<keyword evidence="2" id="KW-1185">Reference proteome</keyword>
<comment type="caution">
    <text evidence="1">The sequence shown here is derived from an EMBL/GenBank/DDBJ whole genome shotgun (WGS) entry which is preliminary data.</text>
</comment>
<protein>
    <submittedName>
        <fullName evidence="1">Uncharacterized protein</fullName>
    </submittedName>
</protein>
<gene>
    <name evidence="1" type="ORF">BN9_057570</name>
</gene>
<dbReference type="Proteomes" id="UP000053237">
    <property type="component" value="Unassembled WGS sequence"/>
</dbReference>
<name>A0A024FT68_9STRA</name>
<organism evidence="1 2">
    <name type="scientific">Albugo candida</name>
    <dbReference type="NCBI Taxonomy" id="65357"/>
    <lineage>
        <taxon>Eukaryota</taxon>
        <taxon>Sar</taxon>
        <taxon>Stramenopiles</taxon>
        <taxon>Oomycota</taxon>
        <taxon>Peronosporomycetes</taxon>
        <taxon>Albuginales</taxon>
        <taxon>Albuginaceae</taxon>
        <taxon>Albugo</taxon>
    </lineage>
</organism>
<dbReference type="InParanoid" id="A0A024FT68"/>
<dbReference type="EMBL" id="CAIX01000083">
    <property type="protein sequence ID" value="CCI10072.1"/>
    <property type="molecule type" value="Genomic_DNA"/>
</dbReference>
<reference evidence="1 2" key="1">
    <citation type="submission" date="2012-05" db="EMBL/GenBank/DDBJ databases">
        <title>Recombination and specialization in a pathogen metapopulation.</title>
        <authorList>
            <person name="Gardiner A."/>
            <person name="Kemen E."/>
            <person name="Schultz-Larsen T."/>
            <person name="MacLean D."/>
            <person name="Van Oosterhout C."/>
            <person name="Jones J.D.G."/>
        </authorList>
    </citation>
    <scope>NUCLEOTIDE SEQUENCE [LARGE SCALE GENOMIC DNA]</scope>
    <source>
        <strain evidence="1 2">Ac Nc2</strain>
    </source>
</reference>
<proteinExistence type="predicted"/>
<dbReference type="AlphaFoldDB" id="A0A024FT68"/>
<evidence type="ECO:0000313" key="1">
    <source>
        <dbReference type="EMBL" id="CCI10072.1"/>
    </source>
</evidence>